<dbReference type="Proteomes" id="UP000027195">
    <property type="component" value="Unassembled WGS sequence"/>
</dbReference>
<accession>A0A067MBX9</accession>
<reference evidence="3" key="1">
    <citation type="journal article" date="2014" name="Proc. Natl. Acad. Sci. U.S.A.">
        <title>Extensive sampling of basidiomycete genomes demonstrates inadequacy of the white-rot/brown-rot paradigm for wood decay fungi.</title>
        <authorList>
            <person name="Riley R."/>
            <person name="Salamov A.A."/>
            <person name="Brown D.W."/>
            <person name="Nagy L.G."/>
            <person name="Floudas D."/>
            <person name="Held B.W."/>
            <person name="Levasseur A."/>
            <person name="Lombard V."/>
            <person name="Morin E."/>
            <person name="Otillar R."/>
            <person name="Lindquist E.A."/>
            <person name="Sun H."/>
            <person name="LaButti K.M."/>
            <person name="Schmutz J."/>
            <person name="Jabbour D."/>
            <person name="Luo H."/>
            <person name="Baker S.E."/>
            <person name="Pisabarro A.G."/>
            <person name="Walton J.D."/>
            <person name="Blanchette R.A."/>
            <person name="Henrissat B."/>
            <person name="Martin F."/>
            <person name="Cullen D."/>
            <person name="Hibbett D.S."/>
            <person name="Grigoriev I.V."/>
        </authorList>
    </citation>
    <scope>NUCLEOTIDE SEQUENCE [LARGE SCALE GENOMIC DNA]</scope>
    <source>
        <strain evidence="3">FD-172 SS1</strain>
    </source>
</reference>
<protein>
    <recommendedName>
        <fullName evidence="1">F-box domain-containing protein</fullName>
    </recommendedName>
</protein>
<dbReference type="InterPro" id="IPR036047">
    <property type="entry name" value="F-box-like_dom_sf"/>
</dbReference>
<dbReference type="SUPFAM" id="SSF81383">
    <property type="entry name" value="F-box domain"/>
    <property type="match status" value="1"/>
</dbReference>
<dbReference type="EMBL" id="KL198079">
    <property type="protein sequence ID" value="KDQ09362.1"/>
    <property type="molecule type" value="Genomic_DNA"/>
</dbReference>
<dbReference type="Pfam" id="PF00646">
    <property type="entry name" value="F-box"/>
    <property type="match status" value="1"/>
</dbReference>
<organism evidence="2 3">
    <name type="scientific">Botryobasidium botryosum (strain FD-172 SS1)</name>
    <dbReference type="NCBI Taxonomy" id="930990"/>
    <lineage>
        <taxon>Eukaryota</taxon>
        <taxon>Fungi</taxon>
        <taxon>Dikarya</taxon>
        <taxon>Basidiomycota</taxon>
        <taxon>Agaricomycotina</taxon>
        <taxon>Agaricomycetes</taxon>
        <taxon>Cantharellales</taxon>
        <taxon>Botryobasidiaceae</taxon>
        <taxon>Botryobasidium</taxon>
    </lineage>
</organism>
<name>A0A067MBX9_BOTB1</name>
<keyword evidence="3" id="KW-1185">Reference proteome</keyword>
<evidence type="ECO:0000259" key="1">
    <source>
        <dbReference type="PROSITE" id="PS50181"/>
    </source>
</evidence>
<gene>
    <name evidence="2" type="ORF">BOTBODRAFT_529529</name>
</gene>
<evidence type="ECO:0000313" key="2">
    <source>
        <dbReference type="EMBL" id="KDQ09362.1"/>
    </source>
</evidence>
<dbReference type="InterPro" id="IPR001810">
    <property type="entry name" value="F-box_dom"/>
</dbReference>
<proteinExistence type="predicted"/>
<dbReference type="SMART" id="SM00256">
    <property type="entry name" value="FBOX"/>
    <property type="match status" value="1"/>
</dbReference>
<dbReference type="HOGENOM" id="CLU_007279_3_1_1"/>
<dbReference type="PROSITE" id="PS50181">
    <property type="entry name" value="FBOX"/>
    <property type="match status" value="1"/>
</dbReference>
<evidence type="ECO:0000313" key="3">
    <source>
        <dbReference type="Proteomes" id="UP000027195"/>
    </source>
</evidence>
<dbReference type="InParanoid" id="A0A067MBX9"/>
<dbReference type="Gene3D" id="1.20.1280.50">
    <property type="match status" value="1"/>
</dbReference>
<sequence>MTTIARLGYYTNFRLSKIAEALYINSAVNQPQACTTLTFHPNSPKVKELSRMSAPFADSSFPIELTLQIMEELPFISIIRCLSVCKLFQSLIQSSTTLQYIIALGAEGYVDCPSGYLTVPERLALLERHKNAWHSLSWSHTKKFQMPESGRYELHHGVFAHGATHGITLITLPSRVRQTDGMTLQHSFEFPLEDFTICPSQDLLVLVEARAPRSTINPSPPFRIHLRTLSTNLPHPLARNAMLEQTITPYVDIDYTLRLQIMDHAIGVFFKANGAPGTSPPSLLAVWQWTTGFIKTMMSFTDFNVPDAFSFLSADVFVLPRFLPYSISPGKDDPASLHPVLEVYSMHSDDNHPIYPHPIRDVTLLLPSMINQTRFEEFKCLSDPAPTWLPLPSLGGASIIAHGYHAPVRLVLFTHAATLLSYAESLPFPSTVPWEDWGPLKSRWTKGPLSFSLYECCVFGNRFVHGMAKRNDAFVGWGRYRSLRVLDFNRYAVGRGVSAGEADEDEDHGVGVGAEDNDLFRTESGYSDGDESGDAGQGITRRVHNAKCRTITKESVIRKGAPFLVDAHSSLPYREITKRVSHPPFSSVTVDDERIICYASNMHAWIHTM</sequence>
<dbReference type="OrthoDB" id="2745718at2759"/>
<dbReference type="AlphaFoldDB" id="A0A067MBX9"/>
<feature type="domain" description="F-box" evidence="1">
    <location>
        <begin position="55"/>
        <end position="101"/>
    </location>
</feature>
<dbReference type="CDD" id="cd09917">
    <property type="entry name" value="F-box_SF"/>
    <property type="match status" value="1"/>
</dbReference>